<reference evidence="1 2" key="1">
    <citation type="submission" date="2019-08" db="EMBL/GenBank/DDBJ databases">
        <title>Deep-cultivation of Planctomycetes and their phenomic and genomic characterization uncovers novel biology.</title>
        <authorList>
            <person name="Wiegand S."/>
            <person name="Jogler M."/>
            <person name="Boedeker C."/>
            <person name="Pinto D."/>
            <person name="Vollmers J."/>
            <person name="Rivas-Marin E."/>
            <person name="Kohn T."/>
            <person name="Peeters S.H."/>
            <person name="Heuer A."/>
            <person name="Rast P."/>
            <person name="Oberbeckmann S."/>
            <person name="Bunk B."/>
            <person name="Jeske O."/>
            <person name="Meyerdierks A."/>
            <person name="Storesund J.E."/>
            <person name="Kallscheuer N."/>
            <person name="Luecker S."/>
            <person name="Lage O.M."/>
            <person name="Pohl T."/>
            <person name="Merkel B.J."/>
            <person name="Hornburger P."/>
            <person name="Mueller R.-W."/>
            <person name="Bruemmer F."/>
            <person name="Labrenz M."/>
            <person name="Spormann A.M."/>
            <person name="Op den Camp H."/>
            <person name="Overmann J."/>
            <person name="Amann R."/>
            <person name="Jetten M.S.M."/>
            <person name="Mascher T."/>
            <person name="Medema M.H."/>
            <person name="Devos D.P."/>
            <person name="Kaster A.-K."/>
            <person name="Ovreas L."/>
            <person name="Rohde M."/>
            <person name="Galperin M.Y."/>
            <person name="Jogler C."/>
        </authorList>
    </citation>
    <scope>NUCLEOTIDE SEQUENCE [LARGE SCALE GENOMIC DNA]</scope>
    <source>
        <strain evidence="1 2">UC8</strain>
    </source>
</reference>
<evidence type="ECO:0000313" key="2">
    <source>
        <dbReference type="Proteomes" id="UP000325286"/>
    </source>
</evidence>
<keyword evidence="2" id="KW-1185">Reference proteome</keyword>
<dbReference type="EMBL" id="CP042914">
    <property type="protein sequence ID" value="QEG40211.1"/>
    <property type="molecule type" value="Genomic_DNA"/>
</dbReference>
<sequence length="182" mass="20603">MDTNDLLKSDHEDLAEIFRACCAIDLVNIADPSKEMGFLTVALHRMARYVNELGHDGSQLHSAITNFLIDLTDHSAIEVACTATYALADHGATPARAFDRLCELITSELRDDEHPVVTMRAIALRMVRRLDPEIATQYVATAAFQEYKRIVDHWINSGASKCEDINRELRAEKSWIQFQEDR</sequence>
<accession>A0A5B9R1W8</accession>
<proteinExistence type="predicted"/>
<evidence type="ECO:0008006" key="3">
    <source>
        <dbReference type="Google" id="ProtNLM"/>
    </source>
</evidence>
<dbReference type="KEGG" id="rul:UC8_22180"/>
<organism evidence="1 2">
    <name type="scientific">Roseimaritima ulvae</name>
    <dbReference type="NCBI Taxonomy" id="980254"/>
    <lineage>
        <taxon>Bacteria</taxon>
        <taxon>Pseudomonadati</taxon>
        <taxon>Planctomycetota</taxon>
        <taxon>Planctomycetia</taxon>
        <taxon>Pirellulales</taxon>
        <taxon>Pirellulaceae</taxon>
        <taxon>Roseimaritima</taxon>
    </lineage>
</organism>
<protein>
    <recommendedName>
        <fullName evidence="3">HEAT repeat protein</fullName>
    </recommendedName>
</protein>
<evidence type="ECO:0000313" key="1">
    <source>
        <dbReference type="EMBL" id="QEG40211.1"/>
    </source>
</evidence>
<dbReference type="Proteomes" id="UP000325286">
    <property type="component" value="Chromosome"/>
</dbReference>
<dbReference type="AlphaFoldDB" id="A0A5B9R1W8"/>
<dbReference type="RefSeq" id="WP_148080233.1">
    <property type="nucleotide sequence ID" value="NZ_CP042914.1"/>
</dbReference>
<gene>
    <name evidence="1" type="ORF">UC8_22180</name>
</gene>
<name>A0A5B9R1W8_9BACT</name>